<feature type="domain" description="VIT" evidence="3">
    <location>
        <begin position="47"/>
        <end position="175"/>
    </location>
</feature>
<feature type="domain" description="VWFA" evidence="2">
    <location>
        <begin position="318"/>
        <end position="497"/>
    </location>
</feature>
<organism evidence="4 5">
    <name type="scientific">Candidatus Abyssobacteria bacterium SURF_17</name>
    <dbReference type="NCBI Taxonomy" id="2093361"/>
    <lineage>
        <taxon>Bacteria</taxon>
        <taxon>Pseudomonadati</taxon>
        <taxon>Candidatus Hydrogenedentota</taxon>
        <taxon>Candidatus Abyssobacteria</taxon>
    </lineage>
</organism>
<keyword evidence="1" id="KW-0040">ANK repeat</keyword>
<dbReference type="EMBL" id="QZKI01000142">
    <property type="protein sequence ID" value="RJP64289.1"/>
    <property type="molecule type" value="Genomic_DNA"/>
</dbReference>
<dbReference type="PROSITE" id="PS50088">
    <property type="entry name" value="ANK_REPEAT"/>
    <property type="match status" value="4"/>
</dbReference>
<dbReference type="SMART" id="SM00248">
    <property type="entry name" value="ANK"/>
    <property type="match status" value="4"/>
</dbReference>
<dbReference type="Gene3D" id="3.40.50.410">
    <property type="entry name" value="von Willebrand factor, type A domain"/>
    <property type="match status" value="1"/>
</dbReference>
<feature type="repeat" description="ANK" evidence="1">
    <location>
        <begin position="788"/>
        <end position="815"/>
    </location>
</feature>
<dbReference type="AlphaFoldDB" id="A0A419ENC1"/>
<dbReference type="InterPro" id="IPR002035">
    <property type="entry name" value="VWF_A"/>
</dbReference>
<dbReference type="SUPFAM" id="SSF48403">
    <property type="entry name" value="Ankyrin repeat"/>
    <property type="match status" value="1"/>
</dbReference>
<dbReference type="InterPro" id="IPR013694">
    <property type="entry name" value="VIT"/>
</dbReference>
<dbReference type="SMART" id="SM00327">
    <property type="entry name" value="VWA"/>
    <property type="match status" value="1"/>
</dbReference>
<evidence type="ECO:0000259" key="2">
    <source>
        <dbReference type="PROSITE" id="PS50234"/>
    </source>
</evidence>
<gene>
    <name evidence="4" type="ORF">C4532_19530</name>
</gene>
<dbReference type="PANTHER" id="PTHR45737">
    <property type="entry name" value="VON WILLEBRAND FACTOR A DOMAIN-CONTAINING PROTEIN 5A"/>
    <property type="match status" value="1"/>
</dbReference>
<comment type="caution">
    <text evidence="4">The sequence shown here is derived from an EMBL/GenBank/DDBJ whole genome shotgun (WGS) entry which is preliminary data.</text>
</comment>
<dbReference type="Pfam" id="PF12796">
    <property type="entry name" value="Ank_2"/>
    <property type="match status" value="1"/>
</dbReference>
<evidence type="ECO:0000313" key="5">
    <source>
        <dbReference type="Proteomes" id="UP000285961"/>
    </source>
</evidence>
<sequence length="815" mass="89283">MAWSTEQEDEMRTIRRVTALLALLVLVLPLSVSAQGSEANDDRTLSPYFFVHSDDPSVDRLPLQSTRADVEIAGVIAKVLVTQVYKNTGTRPIEATYVFPGSTNAAVFGMRMTIGERVIEAKIEEREKARQEYEQAKADGKSASLLEQQRPNVFQMNVANIMPGDIIKVELNYVELLVPEDGAYEFVYPTVVGPRYSNTPKAGASDRDTWVENPYLKEGEPEPFTFDIKVTLNSGIAISKMACSSHKTKIEYDGPDSAVVTLEDTTGAGTKDFILRYSLEGAKIQSGVLLYPGEKEKFFLIMMEPPARVTQSVIPPREYIFVLDVSGSMHGFPLDTAKTLMRDLIGQLRETDMFNVVLFSGRAAVMSEKSLPATKANVDKALDVIDRQTGGGGTELINALQTAFSLPRQEENVSRTTVIVTDGYVNCEAEAFDLIRENLNKSNVFAFGIGSSVNRFLIEGMARCGSGEPFVVTHPDEAKTQAEKFREYIREPVLTQIEVTFKSLNAYDIEPVSVPDVLANRPVIVFGKYKGTARGMVEISGYSGAGEYKAKLDIDPRMEEESNVALRYLWARHRIKTLSDYNNLRMDNERVKEVTNLGLTYNLLTDYTSFVAIDSLVRNTTGDSTSVVQPLPLPQGVSNLAVGGGARYMAACKSAPAVEACEAPSSTLGRLKEFWSKGVGDESKLSDKKERDALYQAAERGRADVVKQLLVGGLDPNEEDKDGRTALMVAASKGQTETARVLLEGGADINARDNKGYTALMYAVQAGHTDIVKLLLEKGADPNLKGKDGKTALVLATEKGNADIVQMLRTAGARQ</sequence>
<dbReference type="PROSITE" id="PS50297">
    <property type="entry name" value="ANK_REP_REGION"/>
    <property type="match status" value="3"/>
</dbReference>
<feature type="repeat" description="ANK" evidence="1">
    <location>
        <begin position="755"/>
        <end position="787"/>
    </location>
</feature>
<dbReference type="PROSITE" id="PS50234">
    <property type="entry name" value="VWFA"/>
    <property type="match status" value="1"/>
</dbReference>
<dbReference type="PANTHER" id="PTHR45737:SF6">
    <property type="entry name" value="VON WILLEBRAND FACTOR A DOMAIN-CONTAINING PROTEIN 5A"/>
    <property type="match status" value="1"/>
</dbReference>
<name>A0A419ENC1_9BACT</name>
<evidence type="ECO:0000259" key="3">
    <source>
        <dbReference type="PROSITE" id="PS51468"/>
    </source>
</evidence>
<dbReference type="Gene3D" id="1.25.40.20">
    <property type="entry name" value="Ankyrin repeat-containing domain"/>
    <property type="match status" value="2"/>
</dbReference>
<dbReference type="PRINTS" id="PR01415">
    <property type="entry name" value="ANKYRIN"/>
</dbReference>
<dbReference type="Proteomes" id="UP000285961">
    <property type="component" value="Unassembled WGS sequence"/>
</dbReference>
<dbReference type="InterPro" id="IPR036465">
    <property type="entry name" value="vWFA_dom_sf"/>
</dbReference>
<dbReference type="SMART" id="SM00609">
    <property type="entry name" value="VIT"/>
    <property type="match status" value="1"/>
</dbReference>
<reference evidence="4 5" key="1">
    <citation type="journal article" date="2017" name="ISME J.">
        <title>Energy and carbon metabolisms in a deep terrestrial subsurface fluid microbial community.</title>
        <authorList>
            <person name="Momper L."/>
            <person name="Jungbluth S.P."/>
            <person name="Lee M.D."/>
            <person name="Amend J.P."/>
        </authorList>
    </citation>
    <scope>NUCLEOTIDE SEQUENCE [LARGE SCALE GENOMIC DNA]</scope>
    <source>
        <strain evidence="4">SURF_17</strain>
    </source>
</reference>
<feature type="repeat" description="ANK" evidence="1">
    <location>
        <begin position="722"/>
        <end position="754"/>
    </location>
</feature>
<dbReference type="InterPro" id="IPR002110">
    <property type="entry name" value="Ankyrin_rpt"/>
</dbReference>
<dbReference type="Pfam" id="PF08487">
    <property type="entry name" value="VIT"/>
    <property type="match status" value="1"/>
</dbReference>
<dbReference type="PROSITE" id="PS51468">
    <property type="entry name" value="VIT"/>
    <property type="match status" value="1"/>
</dbReference>
<proteinExistence type="predicted"/>
<evidence type="ECO:0000256" key="1">
    <source>
        <dbReference type="PROSITE-ProRule" id="PRU00023"/>
    </source>
</evidence>
<protein>
    <submittedName>
        <fullName evidence="4">VWA domain-containing protein</fullName>
    </submittedName>
</protein>
<dbReference type="SUPFAM" id="SSF53300">
    <property type="entry name" value="vWA-like"/>
    <property type="match status" value="1"/>
</dbReference>
<dbReference type="Pfam" id="PF13768">
    <property type="entry name" value="VWA_3"/>
    <property type="match status" value="1"/>
</dbReference>
<accession>A0A419ENC1</accession>
<feature type="repeat" description="ANK" evidence="1">
    <location>
        <begin position="689"/>
        <end position="721"/>
    </location>
</feature>
<evidence type="ECO:0000313" key="4">
    <source>
        <dbReference type="EMBL" id="RJP64289.1"/>
    </source>
</evidence>
<dbReference type="InterPro" id="IPR036770">
    <property type="entry name" value="Ankyrin_rpt-contain_sf"/>
</dbReference>